<feature type="compositionally biased region" description="Low complexity" evidence="1">
    <location>
        <begin position="106"/>
        <end position="119"/>
    </location>
</feature>
<gene>
    <name evidence="2" type="ORF">CDAUBV1_LOCUS11605</name>
</gene>
<dbReference type="AlphaFoldDB" id="A0AAV2TIH9"/>
<reference evidence="2" key="1">
    <citation type="submission" date="2024-06" db="EMBL/GenBank/DDBJ databases">
        <authorList>
            <person name="Liu X."/>
            <person name="Lenzi L."/>
            <person name="Haldenby T S."/>
            <person name="Uol C."/>
        </authorList>
    </citation>
    <scope>NUCLEOTIDE SEQUENCE</scope>
</reference>
<sequence length="248" mass="27945">MALSSKSRKKSNQSVHLSGCVVLGKVPGAADDLSVNIRPPPLMSSSEASAVAWVTRRRQMQNSIRHTTTCKSSSKMKTHTLQISTKRKESKSISPVKIIKPQVTNVSSTPPVRSVSSPSLRKTPSPTTPTMEEQWSSVSNPENCVALEQDQEQQQERRPVEQQQEEEQQSGDLQYSTTLTRTTPMPSEQLGLAEHSCNLEEPPMPDLVLPLVEIEFRKRMEVYKLEEEVLRLKKLYWMAKLKLSCPNY</sequence>
<protein>
    <submittedName>
        <fullName evidence="2">Uncharacterized protein</fullName>
    </submittedName>
</protein>
<evidence type="ECO:0000313" key="2">
    <source>
        <dbReference type="EMBL" id="CAL5137277.1"/>
    </source>
</evidence>
<dbReference type="Proteomes" id="UP001497525">
    <property type="component" value="Unassembled WGS sequence"/>
</dbReference>
<evidence type="ECO:0000256" key="1">
    <source>
        <dbReference type="SAM" id="MobiDB-lite"/>
    </source>
</evidence>
<feature type="compositionally biased region" description="Polar residues" evidence="1">
    <location>
        <begin position="120"/>
        <end position="142"/>
    </location>
</feature>
<accession>A0AAV2TIH9</accession>
<comment type="caution">
    <text evidence="2">The sequence shown here is derived from an EMBL/GenBank/DDBJ whole genome shotgun (WGS) entry which is preliminary data.</text>
</comment>
<feature type="region of interest" description="Disordered" evidence="1">
    <location>
        <begin position="64"/>
        <end position="184"/>
    </location>
</feature>
<organism evidence="2 3">
    <name type="scientific">Calicophoron daubneyi</name>
    <name type="common">Rumen fluke</name>
    <name type="synonym">Paramphistomum daubneyi</name>
    <dbReference type="NCBI Taxonomy" id="300641"/>
    <lineage>
        <taxon>Eukaryota</taxon>
        <taxon>Metazoa</taxon>
        <taxon>Spiralia</taxon>
        <taxon>Lophotrochozoa</taxon>
        <taxon>Platyhelminthes</taxon>
        <taxon>Trematoda</taxon>
        <taxon>Digenea</taxon>
        <taxon>Plagiorchiida</taxon>
        <taxon>Pronocephalata</taxon>
        <taxon>Paramphistomoidea</taxon>
        <taxon>Paramphistomidae</taxon>
        <taxon>Calicophoron</taxon>
    </lineage>
</organism>
<dbReference type="EMBL" id="CAXLJL010000378">
    <property type="protein sequence ID" value="CAL5137277.1"/>
    <property type="molecule type" value="Genomic_DNA"/>
</dbReference>
<proteinExistence type="predicted"/>
<feature type="compositionally biased region" description="Polar residues" evidence="1">
    <location>
        <begin position="170"/>
        <end position="184"/>
    </location>
</feature>
<evidence type="ECO:0000313" key="3">
    <source>
        <dbReference type="Proteomes" id="UP001497525"/>
    </source>
</evidence>
<name>A0AAV2TIH9_CALDB</name>